<dbReference type="InterPro" id="IPR011650">
    <property type="entry name" value="Peptidase_M20_dimer"/>
</dbReference>
<dbReference type="GO" id="GO:0046872">
    <property type="term" value="F:metal ion binding"/>
    <property type="evidence" value="ECO:0007669"/>
    <property type="project" value="UniProtKB-KW"/>
</dbReference>
<dbReference type="EC" id="3.5.1.47" evidence="5"/>
<dbReference type="AlphaFoldDB" id="A0A0D0YTQ6"/>
<dbReference type="CDD" id="cd05670">
    <property type="entry name" value="M20_Acy1_YkuR-like"/>
    <property type="match status" value="1"/>
</dbReference>
<dbReference type="OrthoDB" id="9776731at2"/>
<dbReference type="InterPro" id="IPR017439">
    <property type="entry name" value="Amidohydrolase"/>
</dbReference>
<dbReference type="STRING" id="1335616.WDC_1783"/>
<evidence type="ECO:0000313" key="8">
    <source>
        <dbReference type="EMBL" id="KIS02639.1"/>
    </source>
</evidence>
<sequence>MTLSNENLLNIYRHLHQFPELGLEEFKTHDYLLTTIKQLPQQYLTIKEVTQLPTALLVKVVGKTHDRLIGYRTDIDALPVQEQTGLSFSSKIKGQMHACGHDIHMTVALGVLSYFASNQPATDLLFIFQPSEENHSGGMQLYQSGALAGDWLPDEIYALHDNPQLPAGAIGCLNGTLFAGTCEIHADFNGKSGHAAYPHNANDMVVAASAFVMQIQTIVSRNVDPIEGGVVTLGHLTAGDTGNVIAGHAHVDGTIRALTQTNNQRMQQRVRAIAEGVALTYGCEVSLKLHQGGYLPVENNSAITADFMGYMRAADGVNFIETKPAMTGEDFGYLISKIPGTMFWLGVDSPYSLHSEKMAPNTDAIAAGVSAITGYLEHRFTTIAN</sequence>
<feature type="binding site" evidence="6">
    <location>
        <position position="354"/>
    </location>
    <ligand>
        <name>Mn(2+)</name>
        <dbReference type="ChEBI" id="CHEBI:29035"/>
        <label>2</label>
    </ligand>
</feature>
<evidence type="ECO:0000313" key="9">
    <source>
        <dbReference type="Proteomes" id="UP000032279"/>
    </source>
</evidence>
<keyword evidence="2 5" id="KW-0378">Hydrolase</keyword>
<comment type="pathway">
    <text evidence="5">Amino-acid biosynthesis; L-lysine biosynthesis via DAP pathway; LL-2,6-diaminopimelate from (S)-tetrahydrodipicolinate (acetylase route): step 3/3.</text>
</comment>
<dbReference type="RefSeq" id="WP_044011474.1">
    <property type="nucleotide sequence ID" value="NZ_AWTT01000064.1"/>
</dbReference>
<dbReference type="UniPathway" id="UPA00034">
    <property type="reaction ID" value="UER00024"/>
</dbReference>
<protein>
    <recommendedName>
        <fullName evidence="5">N-acetyldiaminopimelate deacetylase</fullName>
        <ecNumber evidence="5">3.5.1.47</ecNumber>
    </recommendedName>
</protein>
<name>A0A0D0YTQ6_9LACO</name>
<evidence type="ECO:0000256" key="4">
    <source>
        <dbReference type="ARBA" id="ARBA00023154"/>
    </source>
</evidence>
<dbReference type="SUPFAM" id="SSF53187">
    <property type="entry name" value="Zn-dependent exopeptidases"/>
    <property type="match status" value="1"/>
</dbReference>
<feature type="binding site" evidence="6">
    <location>
        <position position="160"/>
    </location>
    <ligand>
        <name>Mn(2+)</name>
        <dbReference type="ChEBI" id="CHEBI:29035"/>
        <label>2</label>
    </ligand>
</feature>
<dbReference type="PIRSF" id="PIRSF005962">
    <property type="entry name" value="Pept_M20D_amidohydro"/>
    <property type="match status" value="1"/>
</dbReference>
<proteinExistence type="inferred from homology"/>
<feature type="binding site" evidence="6">
    <location>
        <position position="99"/>
    </location>
    <ligand>
        <name>Mn(2+)</name>
        <dbReference type="ChEBI" id="CHEBI:29035"/>
        <label>2</label>
    </ligand>
</feature>
<comment type="caution">
    <text evidence="8">The sequence shown here is derived from an EMBL/GenBank/DDBJ whole genome shotgun (WGS) entry which is preliminary data.</text>
</comment>
<dbReference type="InterPro" id="IPR036264">
    <property type="entry name" value="Bact_exopeptidase_dim_dom"/>
</dbReference>
<keyword evidence="9" id="KW-1185">Reference proteome</keyword>
<keyword evidence="6" id="KW-0479">Metal-binding</keyword>
<comment type="catalytic activity">
    <reaction evidence="5">
        <text>N-acetyl-(2S,6S)-2,6-diaminopimelate + H2O = (2S,6S)-2,6-diaminopimelate + acetate</text>
        <dbReference type="Rhea" id="RHEA:20405"/>
        <dbReference type="ChEBI" id="CHEBI:15377"/>
        <dbReference type="ChEBI" id="CHEBI:30089"/>
        <dbReference type="ChEBI" id="CHEBI:57609"/>
        <dbReference type="ChEBI" id="CHEBI:58767"/>
        <dbReference type="EC" id="3.5.1.47"/>
    </reaction>
</comment>
<dbReference type="InterPro" id="IPR023905">
    <property type="entry name" value="AcetylDAP_deacetylase"/>
</dbReference>
<dbReference type="PANTHER" id="PTHR11014">
    <property type="entry name" value="PEPTIDASE M20 FAMILY MEMBER"/>
    <property type="match status" value="1"/>
</dbReference>
<dbReference type="Pfam" id="PF07687">
    <property type="entry name" value="M20_dimer"/>
    <property type="match status" value="1"/>
</dbReference>
<keyword evidence="3 5" id="KW-0220">Diaminopimelate biosynthesis</keyword>
<dbReference type="FunFam" id="3.30.70.360:FF:000001">
    <property type="entry name" value="N-acetyldiaminopimelate deacetylase"/>
    <property type="match status" value="1"/>
</dbReference>
<dbReference type="SUPFAM" id="SSF55031">
    <property type="entry name" value="Bacterial exopeptidase dimerisation domain"/>
    <property type="match status" value="1"/>
</dbReference>
<gene>
    <name evidence="8" type="ORF">WDC_1783</name>
</gene>
<dbReference type="InterPro" id="IPR002933">
    <property type="entry name" value="Peptidase_M20"/>
</dbReference>
<accession>A0A0D0YTQ6</accession>
<comment type="cofactor">
    <cofactor evidence="6">
        <name>Mn(2+)</name>
        <dbReference type="ChEBI" id="CHEBI:29035"/>
    </cofactor>
    <text evidence="6">The Mn(2+) ion enhances activity.</text>
</comment>
<organism evidence="8 9">
    <name type="scientific">Paucilactobacillus wasatchensis</name>
    <dbReference type="NCBI Taxonomy" id="1335616"/>
    <lineage>
        <taxon>Bacteria</taxon>
        <taxon>Bacillati</taxon>
        <taxon>Bacillota</taxon>
        <taxon>Bacilli</taxon>
        <taxon>Lactobacillales</taxon>
        <taxon>Lactobacillaceae</taxon>
        <taxon>Paucilactobacillus</taxon>
    </lineage>
</organism>
<dbReference type="Pfam" id="PF01546">
    <property type="entry name" value="Peptidase_M20"/>
    <property type="match status" value="1"/>
</dbReference>
<feature type="binding site" evidence="6">
    <location>
        <position position="101"/>
    </location>
    <ligand>
        <name>Mn(2+)</name>
        <dbReference type="ChEBI" id="CHEBI:29035"/>
        <label>2</label>
    </ligand>
</feature>
<evidence type="ECO:0000256" key="2">
    <source>
        <dbReference type="ARBA" id="ARBA00022801"/>
    </source>
</evidence>
<dbReference type="NCBIfam" id="TIGR01891">
    <property type="entry name" value="amidohydrolases"/>
    <property type="match status" value="1"/>
</dbReference>
<dbReference type="EMBL" id="AWTT01000064">
    <property type="protein sequence ID" value="KIS02639.1"/>
    <property type="molecule type" value="Genomic_DNA"/>
</dbReference>
<evidence type="ECO:0000259" key="7">
    <source>
        <dbReference type="Pfam" id="PF07687"/>
    </source>
</evidence>
<evidence type="ECO:0000256" key="3">
    <source>
        <dbReference type="ARBA" id="ARBA00022915"/>
    </source>
</evidence>
<comment type="similarity">
    <text evidence="5">Belongs to the peptidase M20A family. N-acetyldiaminopimelate deacetylase subfamily.</text>
</comment>
<dbReference type="GO" id="GO:0009089">
    <property type="term" value="P:lysine biosynthetic process via diaminopimelate"/>
    <property type="evidence" value="ECO:0007669"/>
    <property type="project" value="UniProtKB-UniRule"/>
</dbReference>
<dbReference type="Proteomes" id="UP000032279">
    <property type="component" value="Unassembled WGS sequence"/>
</dbReference>
<feature type="binding site" evidence="6">
    <location>
        <position position="133"/>
    </location>
    <ligand>
        <name>Mn(2+)</name>
        <dbReference type="ChEBI" id="CHEBI:29035"/>
        <label>2</label>
    </ligand>
</feature>
<dbReference type="HAMAP" id="MF_01692">
    <property type="entry name" value="DapEL"/>
    <property type="match status" value="1"/>
</dbReference>
<keyword evidence="4 5" id="KW-0457">Lysine biosynthesis</keyword>
<feature type="active site" evidence="5">
    <location>
        <position position="74"/>
    </location>
</feature>
<evidence type="ECO:0000256" key="6">
    <source>
        <dbReference type="PIRSR" id="PIRSR005962-1"/>
    </source>
</evidence>
<dbReference type="Gene3D" id="3.40.630.10">
    <property type="entry name" value="Zn peptidases"/>
    <property type="match status" value="1"/>
</dbReference>
<evidence type="ECO:0000256" key="5">
    <source>
        <dbReference type="HAMAP-Rule" id="MF_01692"/>
    </source>
</evidence>
<dbReference type="Gene3D" id="3.30.70.360">
    <property type="match status" value="1"/>
</dbReference>
<keyword evidence="6" id="KW-0464">Manganese</keyword>
<dbReference type="PATRIC" id="fig|1335616.4.peg.1793"/>
<feature type="domain" description="Peptidase M20 dimerisation" evidence="7">
    <location>
        <begin position="180"/>
        <end position="278"/>
    </location>
</feature>
<comment type="function">
    <text evidence="5">Catalyzes the conversion of N-acetyl-diaminopimelate to diaminopimelate and acetate.</text>
</comment>
<dbReference type="GO" id="GO:0019877">
    <property type="term" value="P:diaminopimelate biosynthetic process"/>
    <property type="evidence" value="ECO:0007669"/>
    <property type="project" value="UniProtKB-UniRule"/>
</dbReference>
<keyword evidence="1 5" id="KW-0028">Amino-acid biosynthesis</keyword>
<evidence type="ECO:0000256" key="1">
    <source>
        <dbReference type="ARBA" id="ARBA00022605"/>
    </source>
</evidence>
<feature type="active site" description="Proton acceptor" evidence="5">
    <location>
        <position position="133"/>
    </location>
</feature>
<reference evidence="8 9" key="1">
    <citation type="submission" date="2013-08" db="EMBL/GenBank/DDBJ databases">
        <title>Lactobacillus wasatchii sp. WDC04, a late gas producing bacteria isolated from aged chedder cheese.</title>
        <authorList>
            <person name="Oberg C.J."/>
            <person name="Culumber M."/>
            <person name="McMahon D.J."/>
            <person name="Broadbent J.R."/>
            <person name="Oberg T.S."/>
            <person name="Ortaki F."/>
        </authorList>
    </citation>
    <scope>NUCLEOTIDE SEQUENCE [LARGE SCALE GENOMIC DNA]</scope>
    <source>
        <strain evidence="8 9">WDC04</strain>
    </source>
</reference>
<dbReference type="PANTHER" id="PTHR11014:SF98">
    <property type="entry name" value="N-ACETYLDIAMINOPIMELATE DEACETYLASE"/>
    <property type="match status" value="1"/>
</dbReference>
<dbReference type="GO" id="GO:0050118">
    <property type="term" value="F:N-acetyldiaminopimelate deacetylase activity"/>
    <property type="evidence" value="ECO:0007669"/>
    <property type="project" value="UniProtKB-UniRule"/>
</dbReference>